<evidence type="ECO:0000256" key="2">
    <source>
        <dbReference type="ARBA" id="ARBA00022842"/>
    </source>
</evidence>
<name>A0A1C3H1Q3_9GAMM</name>
<keyword evidence="3" id="KW-0830">Ubiquinone</keyword>
<evidence type="ECO:0000313" key="4">
    <source>
        <dbReference type="Proteomes" id="UP000190837"/>
    </source>
</evidence>
<dbReference type="NCBIfam" id="TIGR01509">
    <property type="entry name" value="HAD-SF-IA-v3"/>
    <property type="match status" value="1"/>
</dbReference>
<organism evidence="3 4">
    <name type="scientific">Cardiobacterium hominis</name>
    <dbReference type="NCBI Taxonomy" id="2718"/>
    <lineage>
        <taxon>Bacteria</taxon>
        <taxon>Pseudomonadati</taxon>
        <taxon>Pseudomonadota</taxon>
        <taxon>Gammaproteobacteria</taxon>
        <taxon>Cardiobacteriales</taxon>
        <taxon>Cardiobacteriaceae</taxon>
        <taxon>Cardiobacterium</taxon>
    </lineage>
</organism>
<dbReference type="EMBL" id="FKLO01000005">
    <property type="protein sequence ID" value="SAM56952.1"/>
    <property type="molecule type" value="Genomic_DNA"/>
</dbReference>
<sequence>MSAPYQAVWFDLDGTLLDTASDLVAAVNRALVQHGHDPVPPEVILPYAGHGSRAMLMHALAAAPDDARLPALQEAFYADYLRHIADHTRWFPGMEDLLAALEARGVPWGVVTNKLERFTYAIARHFGFELRAAALVCGDTLAVGKPDPAPLVYACSLAGVRPERCIMIGDSHADVQAAARAGMPSIYCDYGYTSRAELAAADRPLAFVPDVAALRPYLLGVEP</sequence>
<dbReference type="FunFam" id="3.40.50.1000:FF:000022">
    <property type="entry name" value="Phosphoglycolate phosphatase"/>
    <property type="match status" value="1"/>
</dbReference>
<dbReference type="RefSeq" id="WP_079538682.1">
    <property type="nucleotide sequence ID" value="NZ_FKLO01000005.1"/>
</dbReference>
<dbReference type="Gene3D" id="1.10.150.240">
    <property type="entry name" value="Putative phosphatase, domain 2"/>
    <property type="match status" value="1"/>
</dbReference>
<keyword evidence="2" id="KW-0460">Magnesium</keyword>
<dbReference type="GO" id="GO:0005829">
    <property type="term" value="C:cytosol"/>
    <property type="evidence" value="ECO:0007669"/>
    <property type="project" value="TreeGrafter"/>
</dbReference>
<dbReference type="Gene3D" id="3.40.50.1000">
    <property type="entry name" value="HAD superfamily/HAD-like"/>
    <property type="match status" value="1"/>
</dbReference>
<dbReference type="Proteomes" id="UP000190837">
    <property type="component" value="Unassembled WGS sequence"/>
</dbReference>
<dbReference type="PANTHER" id="PTHR43434">
    <property type="entry name" value="PHOSPHOGLYCOLATE PHOSPHATASE"/>
    <property type="match status" value="1"/>
</dbReference>
<proteinExistence type="predicted"/>
<dbReference type="PANTHER" id="PTHR43434:SF23">
    <property type="entry name" value="PHOSPHOGLYCOLATE PHOSPHATASE"/>
    <property type="match status" value="1"/>
</dbReference>
<dbReference type="NCBIfam" id="TIGR01549">
    <property type="entry name" value="HAD-SF-IA-v1"/>
    <property type="match status" value="1"/>
</dbReference>
<dbReference type="AlphaFoldDB" id="A0A1C3H1Q3"/>
<dbReference type="GO" id="GO:0046872">
    <property type="term" value="F:metal ion binding"/>
    <property type="evidence" value="ECO:0007669"/>
    <property type="project" value="UniProtKB-KW"/>
</dbReference>
<dbReference type="InterPro" id="IPR050155">
    <property type="entry name" value="HAD-like_hydrolase_sf"/>
</dbReference>
<protein>
    <submittedName>
        <fullName evidence="3">Similar to phosphoglycolate phosphatase, clustered with ubiquinone biosynthesis SAM-dependent O-methyltransferase</fullName>
    </submittedName>
</protein>
<dbReference type="PRINTS" id="PR00413">
    <property type="entry name" value="HADHALOGNASE"/>
</dbReference>
<keyword evidence="1" id="KW-0378">Hydrolase</keyword>
<dbReference type="SUPFAM" id="SSF56784">
    <property type="entry name" value="HAD-like"/>
    <property type="match status" value="1"/>
</dbReference>
<dbReference type="SFLD" id="SFLDG01129">
    <property type="entry name" value="C1.5:_HAD__Beta-PGM__Phosphata"/>
    <property type="match status" value="1"/>
</dbReference>
<dbReference type="GO" id="GO:0006281">
    <property type="term" value="P:DNA repair"/>
    <property type="evidence" value="ECO:0007669"/>
    <property type="project" value="TreeGrafter"/>
</dbReference>
<reference evidence="4" key="1">
    <citation type="submission" date="2016-04" db="EMBL/GenBank/DDBJ databases">
        <authorList>
            <person name="Tagini F."/>
        </authorList>
    </citation>
    <scope>NUCLEOTIDE SEQUENCE [LARGE SCALE GENOMIC DNA]</scope>
    <source>
        <strain evidence="4">CHUV0807</strain>
    </source>
</reference>
<evidence type="ECO:0000313" key="3">
    <source>
        <dbReference type="EMBL" id="SAM56952.1"/>
    </source>
</evidence>
<dbReference type="InterPro" id="IPR036412">
    <property type="entry name" value="HAD-like_sf"/>
</dbReference>
<dbReference type="InterPro" id="IPR023214">
    <property type="entry name" value="HAD_sf"/>
</dbReference>
<evidence type="ECO:0000256" key="1">
    <source>
        <dbReference type="ARBA" id="ARBA00022801"/>
    </source>
</evidence>
<dbReference type="SFLD" id="SFLDG01135">
    <property type="entry name" value="C1.5.6:_HAD__Beta-PGM__Phospha"/>
    <property type="match status" value="1"/>
</dbReference>
<accession>A0A1C3H1Q3</accession>
<dbReference type="GO" id="GO:0008967">
    <property type="term" value="F:phosphoglycolate phosphatase activity"/>
    <property type="evidence" value="ECO:0007669"/>
    <property type="project" value="TreeGrafter"/>
</dbReference>
<dbReference type="InterPro" id="IPR023198">
    <property type="entry name" value="PGP-like_dom2"/>
</dbReference>
<dbReference type="SFLD" id="SFLDS00003">
    <property type="entry name" value="Haloacid_Dehalogenase"/>
    <property type="match status" value="1"/>
</dbReference>
<keyword evidence="3" id="KW-0808">Transferase</keyword>
<dbReference type="GO" id="GO:0032259">
    <property type="term" value="P:methylation"/>
    <property type="evidence" value="ECO:0007669"/>
    <property type="project" value="UniProtKB-KW"/>
</dbReference>
<dbReference type="GO" id="GO:0008168">
    <property type="term" value="F:methyltransferase activity"/>
    <property type="evidence" value="ECO:0007669"/>
    <property type="project" value="UniProtKB-KW"/>
</dbReference>
<dbReference type="Pfam" id="PF00702">
    <property type="entry name" value="Hydrolase"/>
    <property type="match status" value="1"/>
</dbReference>
<keyword evidence="3" id="KW-0489">Methyltransferase</keyword>
<dbReference type="InterPro" id="IPR006439">
    <property type="entry name" value="HAD-SF_hydro_IA"/>
</dbReference>
<gene>
    <name evidence="3" type="ORF">CHUV0807_0064</name>
</gene>